<feature type="transmembrane region" description="Helical" evidence="1">
    <location>
        <begin position="12"/>
        <end position="30"/>
    </location>
</feature>
<dbReference type="RefSeq" id="WP_228376283.1">
    <property type="nucleotide sequence ID" value="NZ_JAVDQS010000005.1"/>
</dbReference>
<organism evidence="2 3">
    <name type="scientific">Chryseobacterium geocarposphaerae</name>
    <dbReference type="NCBI Taxonomy" id="1416776"/>
    <lineage>
        <taxon>Bacteria</taxon>
        <taxon>Pseudomonadati</taxon>
        <taxon>Bacteroidota</taxon>
        <taxon>Flavobacteriia</taxon>
        <taxon>Flavobacteriales</taxon>
        <taxon>Weeksellaceae</taxon>
        <taxon>Chryseobacterium group</taxon>
        <taxon>Chryseobacterium</taxon>
    </lineage>
</organism>
<keyword evidence="3" id="KW-1185">Reference proteome</keyword>
<keyword evidence="1" id="KW-1133">Transmembrane helix</keyword>
<evidence type="ECO:0000313" key="2">
    <source>
        <dbReference type="EMBL" id="MDR6405226.1"/>
    </source>
</evidence>
<evidence type="ECO:0000313" key="3">
    <source>
        <dbReference type="Proteomes" id="UP001184853"/>
    </source>
</evidence>
<evidence type="ECO:0000256" key="1">
    <source>
        <dbReference type="SAM" id="Phobius"/>
    </source>
</evidence>
<name>A0ABU1LET8_9FLAO</name>
<reference evidence="2 3" key="1">
    <citation type="submission" date="2023-07" db="EMBL/GenBank/DDBJ databases">
        <title>Sorghum-associated microbial communities from plants grown in Nebraska, USA.</title>
        <authorList>
            <person name="Schachtman D."/>
        </authorList>
    </citation>
    <scope>NUCLEOTIDE SEQUENCE [LARGE SCALE GENOMIC DNA]</scope>
    <source>
        <strain evidence="2 3">DS1709</strain>
    </source>
</reference>
<protein>
    <submittedName>
        <fullName evidence="2">Uncharacterized protein</fullName>
    </submittedName>
</protein>
<gene>
    <name evidence="2" type="ORF">J2781_002155</name>
</gene>
<accession>A0ABU1LET8</accession>
<sequence>MAKLINYIRENWFLCLMGGLFLSWFVYLTYAGNQVCDCAKTETYRDGTTRRHSTGVGYYRYYHK</sequence>
<dbReference type="EMBL" id="JAVDQS010000005">
    <property type="protein sequence ID" value="MDR6405226.1"/>
    <property type="molecule type" value="Genomic_DNA"/>
</dbReference>
<keyword evidence="1" id="KW-0812">Transmembrane</keyword>
<comment type="caution">
    <text evidence="2">The sequence shown here is derived from an EMBL/GenBank/DDBJ whole genome shotgun (WGS) entry which is preliminary data.</text>
</comment>
<dbReference type="Proteomes" id="UP001184853">
    <property type="component" value="Unassembled WGS sequence"/>
</dbReference>
<proteinExistence type="predicted"/>
<keyword evidence="1" id="KW-0472">Membrane</keyword>